<dbReference type="InterPro" id="IPR000812">
    <property type="entry name" value="TFIIB"/>
</dbReference>
<keyword evidence="9" id="KW-0539">Nucleus</keyword>
<dbReference type="PROSITE" id="PS51134">
    <property type="entry name" value="ZF_TFIIB"/>
    <property type="match status" value="1"/>
</dbReference>
<dbReference type="InterPro" id="IPR013137">
    <property type="entry name" value="Znf_TFIIB"/>
</dbReference>
<dbReference type="FunFam" id="1.10.472.10:FF:000007">
    <property type="entry name" value="Transcription factor IIIB 90 kDa subunit"/>
    <property type="match status" value="1"/>
</dbReference>
<evidence type="ECO:0000259" key="11">
    <source>
        <dbReference type="PROSITE" id="PS51134"/>
    </source>
</evidence>
<proteinExistence type="inferred from homology"/>
<keyword evidence="13" id="KW-1185">Reference proteome</keyword>
<keyword evidence="6" id="KW-0862">Zinc</keyword>
<dbReference type="GO" id="GO:0008270">
    <property type="term" value="F:zinc ion binding"/>
    <property type="evidence" value="ECO:0007669"/>
    <property type="project" value="UniProtKB-KW"/>
</dbReference>
<comment type="similarity">
    <text evidence="2">Belongs to the TFIIB family.</text>
</comment>
<dbReference type="CDD" id="cd20553">
    <property type="entry name" value="CYCLIN_TFIIIB90_rpt1"/>
    <property type="match status" value="1"/>
</dbReference>
<gene>
    <name evidence="12" type="ORF">BaRGS_00020128</name>
</gene>
<evidence type="ECO:0000256" key="1">
    <source>
        <dbReference type="ARBA" id="ARBA00004123"/>
    </source>
</evidence>
<dbReference type="PRINTS" id="PR00685">
    <property type="entry name" value="TIFACTORIIB"/>
</dbReference>
<evidence type="ECO:0000313" key="12">
    <source>
        <dbReference type="EMBL" id="KAK7488675.1"/>
    </source>
</evidence>
<evidence type="ECO:0000313" key="13">
    <source>
        <dbReference type="Proteomes" id="UP001519460"/>
    </source>
</evidence>
<dbReference type="FunFam" id="2.20.25.10:FF:000012">
    <property type="entry name" value="Putative transcription factor IIIB 90 kDa subunit"/>
    <property type="match status" value="1"/>
</dbReference>
<dbReference type="Pfam" id="PF08271">
    <property type="entry name" value="Zn_Ribbon_TF"/>
    <property type="match status" value="1"/>
</dbReference>
<dbReference type="PANTHER" id="PTHR11618:SF4">
    <property type="entry name" value="TRANSCRIPTION FACTOR IIIB 90 KDA SUBUNIT"/>
    <property type="match status" value="1"/>
</dbReference>
<keyword evidence="8" id="KW-0804">Transcription</keyword>
<keyword evidence="4" id="KW-0677">Repeat</keyword>
<comment type="caution">
    <text evidence="12">The sequence shown here is derived from an EMBL/GenBank/DDBJ whole genome shotgun (WGS) entry which is preliminary data.</text>
</comment>
<evidence type="ECO:0000256" key="7">
    <source>
        <dbReference type="ARBA" id="ARBA00023015"/>
    </source>
</evidence>
<dbReference type="EMBL" id="JACVVK020000148">
    <property type="protein sequence ID" value="KAK7488675.1"/>
    <property type="molecule type" value="Genomic_DNA"/>
</dbReference>
<keyword evidence="5 10" id="KW-0863">Zinc-finger</keyword>
<feature type="domain" description="TFIIB-type" evidence="11">
    <location>
        <begin position="2"/>
        <end position="33"/>
    </location>
</feature>
<dbReference type="SUPFAM" id="SSF57783">
    <property type="entry name" value="Zinc beta-ribbon"/>
    <property type="match status" value="1"/>
</dbReference>
<dbReference type="AlphaFoldDB" id="A0ABD0KNR0"/>
<dbReference type="SUPFAM" id="SSF47954">
    <property type="entry name" value="Cyclin-like"/>
    <property type="match status" value="1"/>
</dbReference>
<evidence type="ECO:0000256" key="4">
    <source>
        <dbReference type="ARBA" id="ARBA00022737"/>
    </source>
</evidence>
<evidence type="ECO:0000256" key="10">
    <source>
        <dbReference type="PROSITE-ProRule" id="PRU00469"/>
    </source>
</evidence>
<evidence type="ECO:0000256" key="8">
    <source>
        <dbReference type="ARBA" id="ARBA00023163"/>
    </source>
</evidence>
<dbReference type="Pfam" id="PF00382">
    <property type="entry name" value="TFIIB"/>
    <property type="match status" value="1"/>
</dbReference>
<evidence type="ECO:0000256" key="5">
    <source>
        <dbReference type="ARBA" id="ARBA00022771"/>
    </source>
</evidence>
<dbReference type="GO" id="GO:0005634">
    <property type="term" value="C:nucleus"/>
    <property type="evidence" value="ECO:0007669"/>
    <property type="project" value="UniProtKB-SubCell"/>
</dbReference>
<comment type="subcellular location">
    <subcellularLocation>
        <location evidence="1">Nucleus</location>
    </subcellularLocation>
</comment>
<name>A0ABD0KNR0_9CAEN</name>
<sequence length="206" mass="22272">MSGKACQHCGCSEIDADPARGDAVCTNCGSVLEDQIIVSEVQFQENAAGGASVIGQFVSNDGTKSHSFGAAFSHGIGRDSKTVTLQNAKRKIQEIGSQLRLNQHCLDTAFNFFKMAVSKRLTRGRKTAHVIATCLYLVCRTEGTPHMLLDFSDILQVNVYVLGKTFLHISKELCLNIPAIGETESNITTVNRFTIDTIVGAVHTPL</sequence>
<keyword evidence="7" id="KW-0805">Transcription regulation</keyword>
<evidence type="ECO:0000256" key="3">
    <source>
        <dbReference type="ARBA" id="ARBA00022723"/>
    </source>
</evidence>
<protein>
    <recommendedName>
        <fullName evidence="11">TFIIB-type domain-containing protein</fullName>
    </recommendedName>
</protein>
<dbReference type="Gene3D" id="2.20.25.10">
    <property type="match status" value="1"/>
</dbReference>
<keyword evidence="3" id="KW-0479">Metal-binding</keyword>
<evidence type="ECO:0000256" key="2">
    <source>
        <dbReference type="ARBA" id="ARBA00010857"/>
    </source>
</evidence>
<evidence type="ECO:0000256" key="6">
    <source>
        <dbReference type="ARBA" id="ARBA00022833"/>
    </source>
</evidence>
<reference evidence="12 13" key="1">
    <citation type="journal article" date="2023" name="Sci. Data">
        <title>Genome assembly of the Korean intertidal mud-creeper Batillaria attramentaria.</title>
        <authorList>
            <person name="Patra A.K."/>
            <person name="Ho P.T."/>
            <person name="Jun S."/>
            <person name="Lee S.J."/>
            <person name="Kim Y."/>
            <person name="Won Y.J."/>
        </authorList>
    </citation>
    <scope>NUCLEOTIDE SEQUENCE [LARGE SCALE GENOMIC DNA]</scope>
    <source>
        <strain evidence="12">Wonlab-2016</strain>
    </source>
</reference>
<evidence type="ECO:0000256" key="9">
    <source>
        <dbReference type="ARBA" id="ARBA00023242"/>
    </source>
</evidence>
<dbReference type="Gene3D" id="1.10.472.10">
    <property type="entry name" value="Cyclin-like"/>
    <property type="match status" value="1"/>
</dbReference>
<dbReference type="InterPro" id="IPR013150">
    <property type="entry name" value="TFIIB_cyclin"/>
</dbReference>
<dbReference type="InterPro" id="IPR013763">
    <property type="entry name" value="Cyclin-like_dom"/>
</dbReference>
<dbReference type="SMART" id="SM00385">
    <property type="entry name" value="CYCLIN"/>
    <property type="match status" value="1"/>
</dbReference>
<dbReference type="PANTHER" id="PTHR11618">
    <property type="entry name" value="TRANSCRIPTION INITIATION FACTOR IIB-RELATED"/>
    <property type="match status" value="1"/>
</dbReference>
<dbReference type="Proteomes" id="UP001519460">
    <property type="component" value="Unassembled WGS sequence"/>
</dbReference>
<organism evidence="12 13">
    <name type="scientific">Batillaria attramentaria</name>
    <dbReference type="NCBI Taxonomy" id="370345"/>
    <lineage>
        <taxon>Eukaryota</taxon>
        <taxon>Metazoa</taxon>
        <taxon>Spiralia</taxon>
        <taxon>Lophotrochozoa</taxon>
        <taxon>Mollusca</taxon>
        <taxon>Gastropoda</taxon>
        <taxon>Caenogastropoda</taxon>
        <taxon>Sorbeoconcha</taxon>
        <taxon>Cerithioidea</taxon>
        <taxon>Batillariidae</taxon>
        <taxon>Batillaria</taxon>
    </lineage>
</organism>
<dbReference type="InterPro" id="IPR036915">
    <property type="entry name" value="Cyclin-like_sf"/>
</dbReference>
<accession>A0ABD0KNR0</accession>